<sequence length="450" mass="49729">MKAEQAQSILERLGGSSIDEIQRFRKLAVALAISGKLDGNLSGTSVDEWANEATLSSLGTKLSKLRVEPKELPEGFRDEKKFVRLGAIANIEKGKTAITKALPGAFPLVVTGAGRKPCDHHDFEGPAVIIPLVSSTGHGRASINRLHYQEGQFALGTILAAVFPKNPELFSARFLFEYLSTFTEDLLVSRMTGTANVTLTVGRIADVPVPLVDPKVQGRIDELMALCDRLEEQHRTRESTRDRLTTATLSRLTTPNAEEQSFRDHARFALGTLPALTARPDQIKTLRQTILDLAVRGRIVLQDTGETTDSSLSNPSSPMESQAVEDEIPFTPPEGWRWVRLSEVAEFENGDRSKRYPKRAEYISHGVPWINTGHIREDGYLCDYTMNFISQAKFDSLGSGKIQPGDMLYCLRGATFGKTAFVEPFETGAIASSLMIIRPSTLVDRRFLYC</sequence>
<keyword evidence="5" id="KW-0378">Hydrolase</keyword>
<dbReference type="PANTHER" id="PTHR30408:SF12">
    <property type="entry name" value="TYPE I RESTRICTION ENZYME MJAVIII SPECIFICITY SUBUNIT"/>
    <property type="match status" value="1"/>
</dbReference>
<dbReference type="Gene3D" id="3.90.220.20">
    <property type="entry name" value="DNA methylase specificity domains"/>
    <property type="match status" value="2"/>
</dbReference>
<dbReference type="EC" id="3.1.21.-" evidence="5"/>
<dbReference type="RefSeq" id="WP_311660195.1">
    <property type="nucleotide sequence ID" value="NZ_JAVRHY010000017.1"/>
</dbReference>
<keyword evidence="2" id="KW-0680">Restriction system</keyword>
<keyword evidence="3" id="KW-0238">DNA-binding</keyword>
<comment type="similarity">
    <text evidence="1">Belongs to the type-I restriction system S methylase family.</text>
</comment>
<dbReference type="SUPFAM" id="SSF116734">
    <property type="entry name" value="DNA methylase specificity domain"/>
    <property type="match status" value="2"/>
</dbReference>
<dbReference type="InterPro" id="IPR052021">
    <property type="entry name" value="Type-I_RS_S_subunit"/>
</dbReference>
<dbReference type="Proteomes" id="UP001259982">
    <property type="component" value="Unassembled WGS sequence"/>
</dbReference>
<evidence type="ECO:0000256" key="2">
    <source>
        <dbReference type="ARBA" id="ARBA00022747"/>
    </source>
</evidence>
<organism evidence="5 6">
    <name type="scientific">Spectribacter acetivorans</name>
    <dbReference type="NCBI Taxonomy" id="3075603"/>
    <lineage>
        <taxon>Bacteria</taxon>
        <taxon>Pseudomonadati</taxon>
        <taxon>Pseudomonadota</taxon>
        <taxon>Gammaproteobacteria</taxon>
        <taxon>Salinisphaerales</taxon>
        <taxon>Salinisphaeraceae</taxon>
        <taxon>Spectribacter</taxon>
    </lineage>
</organism>
<comment type="caution">
    <text evidence="5">The sequence shown here is derived from an EMBL/GenBank/DDBJ whole genome shotgun (WGS) entry which is preliminary data.</text>
</comment>
<protein>
    <submittedName>
        <fullName evidence="5">Restriction endonuclease subunit S</fullName>
        <ecNumber evidence="5">3.1.21.-</ecNumber>
    </submittedName>
</protein>
<keyword evidence="5" id="KW-0540">Nuclease</keyword>
<evidence type="ECO:0000313" key="5">
    <source>
        <dbReference type="EMBL" id="MDT0619642.1"/>
    </source>
</evidence>
<name>A0ABU3BAY6_9GAMM</name>
<feature type="non-terminal residue" evidence="5">
    <location>
        <position position="450"/>
    </location>
</feature>
<keyword evidence="5" id="KW-0255">Endonuclease</keyword>
<dbReference type="GO" id="GO:0004519">
    <property type="term" value="F:endonuclease activity"/>
    <property type="evidence" value="ECO:0007669"/>
    <property type="project" value="UniProtKB-KW"/>
</dbReference>
<feature type="domain" description="Type I restriction modification DNA specificity" evidence="4">
    <location>
        <begin position="79"/>
        <end position="230"/>
    </location>
</feature>
<accession>A0ABU3BAY6</accession>
<dbReference type="GO" id="GO:0016787">
    <property type="term" value="F:hydrolase activity"/>
    <property type="evidence" value="ECO:0007669"/>
    <property type="project" value="UniProtKB-KW"/>
</dbReference>
<dbReference type="Pfam" id="PF01420">
    <property type="entry name" value="Methylase_S"/>
    <property type="match status" value="1"/>
</dbReference>
<gene>
    <name evidence="5" type="ORF">RM531_14280</name>
</gene>
<dbReference type="InterPro" id="IPR044946">
    <property type="entry name" value="Restrct_endonuc_typeI_TRD_sf"/>
</dbReference>
<dbReference type="EMBL" id="JAVRHY010000017">
    <property type="protein sequence ID" value="MDT0619642.1"/>
    <property type="molecule type" value="Genomic_DNA"/>
</dbReference>
<evidence type="ECO:0000259" key="4">
    <source>
        <dbReference type="Pfam" id="PF01420"/>
    </source>
</evidence>
<evidence type="ECO:0000256" key="1">
    <source>
        <dbReference type="ARBA" id="ARBA00010923"/>
    </source>
</evidence>
<keyword evidence="6" id="KW-1185">Reference proteome</keyword>
<dbReference type="PANTHER" id="PTHR30408">
    <property type="entry name" value="TYPE-1 RESTRICTION ENZYME ECOKI SPECIFICITY PROTEIN"/>
    <property type="match status" value="1"/>
</dbReference>
<reference evidence="5 6" key="1">
    <citation type="submission" date="2023-09" db="EMBL/GenBank/DDBJ databases">
        <authorList>
            <person name="Rey-Velasco X."/>
        </authorList>
    </citation>
    <scope>NUCLEOTIDE SEQUENCE [LARGE SCALE GENOMIC DNA]</scope>
    <source>
        <strain evidence="5 6">P385</strain>
    </source>
</reference>
<evidence type="ECO:0000256" key="3">
    <source>
        <dbReference type="ARBA" id="ARBA00023125"/>
    </source>
</evidence>
<evidence type="ECO:0000313" key="6">
    <source>
        <dbReference type="Proteomes" id="UP001259982"/>
    </source>
</evidence>
<proteinExistence type="inferred from homology"/>
<dbReference type="InterPro" id="IPR000055">
    <property type="entry name" value="Restrct_endonuc_typeI_TRD"/>
</dbReference>